<name>Q5FII7_LACAC</name>
<dbReference type="STRING" id="272621.LBA1675"/>
<dbReference type="Gene3D" id="3.40.50.300">
    <property type="entry name" value="P-loop containing nucleotide triphosphate hydrolases"/>
    <property type="match status" value="1"/>
</dbReference>
<evidence type="ECO:0000313" key="3">
    <source>
        <dbReference type="Proteomes" id="UP000006381"/>
    </source>
</evidence>
<dbReference type="KEGG" id="lac:LBA1675"/>
<dbReference type="EMBL" id="CP000033">
    <property type="protein sequence ID" value="AAV43487.1"/>
    <property type="molecule type" value="Genomic_DNA"/>
</dbReference>
<feature type="domain" description="UvrD-like helicase C-terminal" evidence="1">
    <location>
        <begin position="4"/>
        <end position="46"/>
    </location>
</feature>
<dbReference type="SUPFAM" id="SSF52540">
    <property type="entry name" value="P-loop containing nucleoside triphosphate hydrolases"/>
    <property type="match status" value="1"/>
</dbReference>
<dbReference type="PATRIC" id="fig|272621.13.peg.1595"/>
<keyword evidence="3" id="KW-1185">Reference proteome</keyword>
<dbReference type="AlphaFoldDB" id="Q5FII7"/>
<organism evidence="3">
    <name type="scientific">Lactobacillus acidophilus (strain ATCC 700396 / NCK56 / N2 / NCFM)</name>
    <dbReference type="NCBI Taxonomy" id="272621"/>
    <lineage>
        <taxon>Bacteria</taxon>
        <taxon>Bacillati</taxon>
        <taxon>Bacillota</taxon>
        <taxon>Bacilli</taxon>
        <taxon>Lactobacillales</taxon>
        <taxon>Lactobacillaceae</taxon>
        <taxon>Lactobacillus</taxon>
    </lineage>
</organism>
<accession>Q5FII7</accession>
<evidence type="ECO:0000313" key="2">
    <source>
        <dbReference type="EMBL" id="AAV43487.1"/>
    </source>
</evidence>
<dbReference type="BioCyc" id="LACI272621:G1G49-1643-MONOMER"/>
<protein>
    <recommendedName>
        <fullName evidence="1">UvrD-like helicase C-terminal domain-containing protein</fullName>
    </recommendedName>
</protein>
<dbReference type="eggNOG" id="COG3973">
    <property type="taxonomic scope" value="Bacteria"/>
</dbReference>
<dbReference type="Proteomes" id="UP000006381">
    <property type="component" value="Chromosome"/>
</dbReference>
<dbReference type="InterPro" id="IPR027417">
    <property type="entry name" value="P-loop_NTPase"/>
</dbReference>
<reference evidence="2 3" key="1">
    <citation type="journal article" date="2005" name="Proc. Natl. Acad. Sci. U.S.A.">
        <title>Complete genome sequence of the probiotic lactic acid bacterium Lactobacillus acidophilus NCFM.</title>
        <authorList>
            <person name="Altermann E."/>
            <person name="Russell W.M."/>
            <person name="Azcarate-Peril M.A."/>
            <person name="Barrangou R."/>
            <person name="Buck B.L."/>
            <person name="McAuliffe O."/>
            <person name="Souther N."/>
            <person name="Dobson A."/>
            <person name="Duong T."/>
            <person name="Callanan M."/>
            <person name="Lick S."/>
            <person name="Hamrick A."/>
            <person name="Cano R."/>
            <person name="Klaenhammer T.R."/>
        </authorList>
    </citation>
    <scope>NUCLEOTIDE SEQUENCE [LARGE SCALE GENOMIC DNA]</scope>
    <source>
        <strain evidence="3">ATCC 700396 / NCK56 / N2 / NCFM</strain>
    </source>
</reference>
<dbReference type="Pfam" id="PF13538">
    <property type="entry name" value="UvrD_C_2"/>
    <property type="match status" value="1"/>
</dbReference>
<dbReference type="HOGENOM" id="CLU_3001068_0_0_9"/>
<dbReference type="InterPro" id="IPR027785">
    <property type="entry name" value="UvrD-like_helicase_C"/>
</dbReference>
<gene>
    <name evidence="2" type="ordered locus">LBA1675</name>
</gene>
<sequence length="68" mass="7817">MIIPSYLAKGLEFDAVVMWDASKENYHQIDETQLVYTVTSRAMYKLDIIYVGEKSPLLDVDPATYVEK</sequence>
<proteinExistence type="predicted"/>
<dbReference type="OrthoDB" id="9787585at2"/>
<evidence type="ECO:0000259" key="1">
    <source>
        <dbReference type="Pfam" id="PF13538"/>
    </source>
</evidence>